<gene>
    <name evidence="1" type="ORF">LCGC14_1597950</name>
</gene>
<accession>A0A0F9IYF7</accession>
<proteinExistence type="predicted"/>
<dbReference type="AlphaFoldDB" id="A0A0F9IYF7"/>
<sequence>MSKKALSKEQLTANKKRAEETAEVTFSPKSYKELVEWFVREIVSGTAQKRDFLKKATALNAVVKKSVVNKAEKAKAEKK</sequence>
<organism evidence="1">
    <name type="scientific">marine sediment metagenome</name>
    <dbReference type="NCBI Taxonomy" id="412755"/>
    <lineage>
        <taxon>unclassified sequences</taxon>
        <taxon>metagenomes</taxon>
        <taxon>ecological metagenomes</taxon>
    </lineage>
</organism>
<comment type="caution">
    <text evidence="1">The sequence shown here is derived from an EMBL/GenBank/DDBJ whole genome shotgun (WGS) entry which is preliminary data.</text>
</comment>
<dbReference type="EMBL" id="LAZR01012778">
    <property type="protein sequence ID" value="KKM25139.1"/>
    <property type="molecule type" value="Genomic_DNA"/>
</dbReference>
<reference evidence="1" key="1">
    <citation type="journal article" date="2015" name="Nature">
        <title>Complex archaea that bridge the gap between prokaryotes and eukaryotes.</title>
        <authorList>
            <person name="Spang A."/>
            <person name="Saw J.H."/>
            <person name="Jorgensen S.L."/>
            <person name="Zaremba-Niedzwiedzka K."/>
            <person name="Martijn J."/>
            <person name="Lind A.E."/>
            <person name="van Eijk R."/>
            <person name="Schleper C."/>
            <person name="Guy L."/>
            <person name="Ettema T.J."/>
        </authorList>
    </citation>
    <scope>NUCLEOTIDE SEQUENCE</scope>
</reference>
<name>A0A0F9IYF7_9ZZZZ</name>
<evidence type="ECO:0000313" key="1">
    <source>
        <dbReference type="EMBL" id="KKM25139.1"/>
    </source>
</evidence>
<protein>
    <submittedName>
        <fullName evidence="1">Uncharacterized protein</fullName>
    </submittedName>
</protein>